<dbReference type="InterPro" id="IPR055592">
    <property type="entry name" value="DUF7168"/>
</dbReference>
<dbReference type="AlphaFoldDB" id="A0AAP4BR31"/>
<sequence length="244" mass="27018">MSLDKYRNRIKNLLDRAAACEGTPEGDLCRVKAFELAAKYALDPDDVRNQADADSAGQTTWEWELTGSYKPQQRELLAHIASALHCRVLYERSGTGRHNSFGLVFGVPRHLERVKMLFPMLNLHMSAGSTKYAANHGARDAAHTKRLKTSWMMGFSNSVFDLLEQADQDTASQVGQGAEVALLDDASAAEKLMHDYVHEAGLVLRNGRQNSRAVDPEAMHAGSEEGRRVDLGNSRLPQRKELSA</sequence>
<proteinExistence type="predicted"/>
<gene>
    <name evidence="3" type="ORF">QPX42_06835</name>
</gene>
<evidence type="ECO:0000313" key="4">
    <source>
        <dbReference type="Proteomes" id="UP001224412"/>
    </source>
</evidence>
<evidence type="ECO:0000256" key="1">
    <source>
        <dbReference type="SAM" id="MobiDB-lite"/>
    </source>
</evidence>
<dbReference type="RefSeq" id="WP_064833682.1">
    <property type="nucleotide sequence ID" value="NZ_JASNUC010000010.1"/>
</dbReference>
<dbReference type="Pfam" id="PF23771">
    <property type="entry name" value="DUF7168"/>
    <property type="match status" value="1"/>
</dbReference>
<protein>
    <recommendedName>
        <fullName evidence="2">DUF7168 domain-containing protein</fullName>
    </recommendedName>
</protein>
<name>A0AAP4BR31_9CORY</name>
<evidence type="ECO:0000259" key="2">
    <source>
        <dbReference type="Pfam" id="PF23771"/>
    </source>
</evidence>
<dbReference type="EMBL" id="JASNVH010000009">
    <property type="protein sequence ID" value="MDK4307252.1"/>
    <property type="molecule type" value="Genomic_DNA"/>
</dbReference>
<accession>A0AAP4BR31</accession>
<reference evidence="3" key="1">
    <citation type="submission" date="2023-05" db="EMBL/GenBank/DDBJ databases">
        <title>Metabolic capabilities are highly conserved among human nasal-associated Corynebacterium species in pangenomic analyses.</title>
        <authorList>
            <person name="Tran T.H."/>
            <person name="Roberts A.Q."/>
            <person name="Escapa I.F."/>
            <person name="Gao W."/>
            <person name="Conlan S."/>
            <person name="Kong H."/>
            <person name="Segre J.A."/>
            <person name="Kelly M.S."/>
            <person name="Lemon K.P."/>
        </authorList>
    </citation>
    <scope>NUCLEOTIDE SEQUENCE</scope>
    <source>
        <strain evidence="3">KPL2773</strain>
    </source>
</reference>
<comment type="caution">
    <text evidence="3">The sequence shown here is derived from an EMBL/GenBank/DDBJ whole genome shotgun (WGS) entry which is preliminary data.</text>
</comment>
<evidence type="ECO:0000313" key="3">
    <source>
        <dbReference type="EMBL" id="MDK4307252.1"/>
    </source>
</evidence>
<organism evidence="3 4">
    <name type="scientific">Corynebacterium pseudodiphtheriticum</name>
    <dbReference type="NCBI Taxonomy" id="37637"/>
    <lineage>
        <taxon>Bacteria</taxon>
        <taxon>Bacillati</taxon>
        <taxon>Actinomycetota</taxon>
        <taxon>Actinomycetes</taxon>
        <taxon>Mycobacteriales</taxon>
        <taxon>Corynebacteriaceae</taxon>
        <taxon>Corynebacterium</taxon>
    </lineage>
</organism>
<dbReference type="Proteomes" id="UP001224412">
    <property type="component" value="Unassembled WGS sequence"/>
</dbReference>
<feature type="region of interest" description="Disordered" evidence="1">
    <location>
        <begin position="208"/>
        <end position="244"/>
    </location>
</feature>
<feature type="domain" description="DUF7168" evidence="2">
    <location>
        <begin position="65"/>
        <end position="173"/>
    </location>
</feature>
<feature type="compositionally biased region" description="Basic and acidic residues" evidence="1">
    <location>
        <begin position="214"/>
        <end position="230"/>
    </location>
</feature>